<evidence type="ECO:0000256" key="1">
    <source>
        <dbReference type="SAM" id="MobiDB-lite"/>
    </source>
</evidence>
<sequence>MLVKILSVFLLLVSSAFAQNSKFDSRYQAAEKTFDAYNGKTGSQESGASTPTFSSPRTSSEEIQVPISILVLPAKNAKNLSELEIVNKNPYSRALMESLNSFFAKKNYELKSLEKEKELENFILTQNAISGKEEDLAYLASLYIGADIYVKFTGDLSSKEINVQLNAYESTTGQTIGSSASKQKISNTKETQKFIQIAATDAARQLDTKLQDYCQAQKKSTQYKVMMNLVGDFAEDFIEDIHEQITMNIPELFQKVIFNVMTEKTVDMTVYANPAEYSDSQAIYSAIRAKLKSVVGVKKTNITKKLIFMDLK</sequence>
<proteinExistence type="predicted"/>
<dbReference type="RefSeq" id="WP_100426197.1">
    <property type="nucleotide sequence ID" value="NZ_PGEX01000001.1"/>
</dbReference>
<organism evidence="3 4">
    <name type="scientific">Hallerella succinigenes</name>
    <dbReference type="NCBI Taxonomy" id="1896222"/>
    <lineage>
        <taxon>Bacteria</taxon>
        <taxon>Pseudomonadati</taxon>
        <taxon>Fibrobacterota</taxon>
        <taxon>Fibrobacteria</taxon>
        <taxon>Fibrobacterales</taxon>
        <taxon>Fibrobacteraceae</taxon>
        <taxon>Hallerella</taxon>
    </lineage>
</organism>
<dbReference type="Proteomes" id="UP000231134">
    <property type="component" value="Unassembled WGS sequence"/>
</dbReference>
<keyword evidence="2" id="KW-0732">Signal</keyword>
<evidence type="ECO:0000256" key="2">
    <source>
        <dbReference type="SAM" id="SignalP"/>
    </source>
</evidence>
<feature type="region of interest" description="Disordered" evidence="1">
    <location>
        <begin position="38"/>
        <end position="60"/>
    </location>
</feature>
<feature type="compositionally biased region" description="Low complexity" evidence="1">
    <location>
        <begin position="49"/>
        <end position="58"/>
    </location>
</feature>
<accession>A0A2M9A9H1</accession>
<comment type="caution">
    <text evidence="3">The sequence shown here is derived from an EMBL/GenBank/DDBJ whole genome shotgun (WGS) entry which is preliminary data.</text>
</comment>
<reference evidence="3 4" key="1">
    <citation type="submission" date="2017-11" db="EMBL/GenBank/DDBJ databases">
        <title>Animal gut microbial communities from fecal samples from Wisconsin, USA.</title>
        <authorList>
            <person name="Neumann A."/>
        </authorList>
    </citation>
    <scope>NUCLEOTIDE SEQUENCE [LARGE SCALE GENOMIC DNA]</scope>
    <source>
        <strain evidence="3 4">UWS3</strain>
    </source>
</reference>
<protein>
    <submittedName>
        <fullName evidence="3">Uncharacterized protein</fullName>
    </submittedName>
</protein>
<keyword evidence="4" id="KW-1185">Reference proteome</keyword>
<dbReference type="Pfam" id="PF19672">
    <property type="entry name" value="DUF6175"/>
    <property type="match status" value="1"/>
</dbReference>
<evidence type="ECO:0000313" key="3">
    <source>
        <dbReference type="EMBL" id="PJJ42334.1"/>
    </source>
</evidence>
<feature type="signal peptide" evidence="2">
    <location>
        <begin position="1"/>
        <end position="18"/>
    </location>
</feature>
<dbReference type="AlphaFoldDB" id="A0A2M9A9H1"/>
<dbReference type="EMBL" id="PGEX01000001">
    <property type="protein sequence ID" value="PJJ42334.1"/>
    <property type="molecule type" value="Genomic_DNA"/>
</dbReference>
<evidence type="ECO:0000313" key="4">
    <source>
        <dbReference type="Proteomes" id="UP000231134"/>
    </source>
</evidence>
<feature type="chain" id="PRO_5014631059" evidence="2">
    <location>
        <begin position="19"/>
        <end position="312"/>
    </location>
</feature>
<name>A0A2M9A9H1_9BACT</name>
<dbReference type="InterPro" id="IPR046173">
    <property type="entry name" value="DUF6175"/>
</dbReference>
<gene>
    <name evidence="3" type="ORF">BGX16_2359</name>
</gene>